<dbReference type="EMBL" id="JACXZA010000014">
    <property type="protein sequence ID" value="MBD3922951.1"/>
    <property type="molecule type" value="Genomic_DNA"/>
</dbReference>
<organism evidence="1 2">
    <name type="scientific">Paenibacillus terricola</name>
    <dbReference type="NCBI Taxonomy" id="2763503"/>
    <lineage>
        <taxon>Bacteria</taxon>
        <taxon>Bacillati</taxon>
        <taxon>Bacillota</taxon>
        <taxon>Bacilli</taxon>
        <taxon>Bacillales</taxon>
        <taxon>Paenibacillaceae</taxon>
        <taxon>Paenibacillus</taxon>
    </lineage>
</organism>
<dbReference type="Gene3D" id="1.10.150.240">
    <property type="entry name" value="Putative phosphatase, domain 2"/>
    <property type="match status" value="1"/>
</dbReference>
<evidence type="ECO:0000313" key="1">
    <source>
        <dbReference type="EMBL" id="MBD3922951.1"/>
    </source>
</evidence>
<protein>
    <submittedName>
        <fullName evidence="1">HAD family phosphatase</fullName>
    </submittedName>
</protein>
<comment type="caution">
    <text evidence="1">The sequence shown here is derived from an EMBL/GenBank/DDBJ whole genome shotgun (WGS) entry which is preliminary data.</text>
</comment>
<dbReference type="PANTHER" id="PTHR18901:SF38">
    <property type="entry name" value="PSEUDOURIDINE-5'-PHOSPHATASE"/>
    <property type="match status" value="1"/>
</dbReference>
<dbReference type="SFLD" id="SFLDS00003">
    <property type="entry name" value="Haloacid_Dehalogenase"/>
    <property type="match status" value="1"/>
</dbReference>
<reference evidence="1 2" key="1">
    <citation type="submission" date="2020-09" db="EMBL/GenBank/DDBJ databases">
        <title>Paenibacillus sp. strain PR3 16S rRNA gene Genome sequencing and assembly.</title>
        <authorList>
            <person name="Kim J."/>
        </authorList>
    </citation>
    <scope>NUCLEOTIDE SEQUENCE [LARGE SCALE GENOMIC DNA]</scope>
    <source>
        <strain evidence="1 2">PR3</strain>
    </source>
</reference>
<dbReference type="PANTHER" id="PTHR18901">
    <property type="entry name" value="2-DEOXYGLUCOSE-6-PHOSPHATE PHOSPHATASE 2"/>
    <property type="match status" value="1"/>
</dbReference>
<dbReference type="InterPro" id="IPR023198">
    <property type="entry name" value="PGP-like_dom2"/>
</dbReference>
<dbReference type="Gene3D" id="3.40.50.1000">
    <property type="entry name" value="HAD superfamily/HAD-like"/>
    <property type="match status" value="1"/>
</dbReference>
<dbReference type="RefSeq" id="WP_191207240.1">
    <property type="nucleotide sequence ID" value="NZ_JACXZA010000014.1"/>
</dbReference>
<dbReference type="InterPro" id="IPR006439">
    <property type="entry name" value="HAD-SF_hydro_IA"/>
</dbReference>
<dbReference type="Proteomes" id="UP000609346">
    <property type="component" value="Unassembled WGS sequence"/>
</dbReference>
<keyword evidence="2" id="KW-1185">Reference proteome</keyword>
<dbReference type="PRINTS" id="PR00413">
    <property type="entry name" value="HADHALOGNASE"/>
</dbReference>
<dbReference type="Pfam" id="PF13419">
    <property type="entry name" value="HAD_2"/>
    <property type="match status" value="1"/>
</dbReference>
<name>A0ABR8N5X5_9BACL</name>
<dbReference type="NCBIfam" id="TIGR01509">
    <property type="entry name" value="HAD-SF-IA-v3"/>
    <property type="match status" value="1"/>
</dbReference>
<gene>
    <name evidence="1" type="ORF">H8B09_29860</name>
</gene>
<dbReference type="SFLD" id="SFLDG01135">
    <property type="entry name" value="C1.5.6:_HAD__Beta-PGM__Phospha"/>
    <property type="match status" value="1"/>
</dbReference>
<dbReference type="InterPro" id="IPR036412">
    <property type="entry name" value="HAD-like_sf"/>
</dbReference>
<dbReference type="InterPro" id="IPR023214">
    <property type="entry name" value="HAD_sf"/>
</dbReference>
<proteinExistence type="predicted"/>
<dbReference type="NCBIfam" id="TIGR01549">
    <property type="entry name" value="HAD-SF-IA-v1"/>
    <property type="match status" value="1"/>
</dbReference>
<dbReference type="InterPro" id="IPR041492">
    <property type="entry name" value="HAD_2"/>
</dbReference>
<dbReference type="SFLD" id="SFLDG01129">
    <property type="entry name" value="C1.5:_HAD__Beta-PGM__Phosphata"/>
    <property type="match status" value="1"/>
</dbReference>
<sequence>MKAVIFDMDGVIIDSHSAAYELLHDAASSFGCQLTIEEIKSWGSLSSRQFWHIVKDRFNLSVPMDELLSSYKVDKEIEMYKQIGMITGALDLLQMLKRNKIKIALATSASKKRMDAVLDMFRIRAYFDACICDDDVKHSKPDPEIFLAAANQLAVEPRCCIVIEDSNNGLNAAKSAAMRCIGFKGLSHVRENMEGADWIIHAYDEINMMRLTELWDGLSTEE</sequence>
<evidence type="ECO:0000313" key="2">
    <source>
        <dbReference type="Proteomes" id="UP000609346"/>
    </source>
</evidence>
<accession>A0ABR8N5X5</accession>
<dbReference type="SUPFAM" id="SSF56784">
    <property type="entry name" value="HAD-like"/>
    <property type="match status" value="1"/>
</dbReference>